<dbReference type="GeneID" id="112688686"/>
<dbReference type="CTD" id="8674049"/>
<evidence type="ECO:0000313" key="4">
    <source>
        <dbReference type="RefSeq" id="XP_025417795.1"/>
    </source>
</evidence>
<protein>
    <submittedName>
        <fullName evidence="4 5">A-kinase anchor protein 9 isoform X1</fullName>
    </submittedName>
</protein>
<feature type="compositionally biased region" description="Polar residues" evidence="2">
    <location>
        <begin position="93"/>
        <end position="103"/>
    </location>
</feature>
<accession>A0A8B8G531</accession>
<dbReference type="AlphaFoldDB" id="A0A8B8G531"/>
<proteinExistence type="predicted"/>
<organism evidence="3 4">
    <name type="scientific">Sipha flava</name>
    <name type="common">yellow sugarcane aphid</name>
    <dbReference type="NCBI Taxonomy" id="143950"/>
    <lineage>
        <taxon>Eukaryota</taxon>
        <taxon>Metazoa</taxon>
        <taxon>Ecdysozoa</taxon>
        <taxon>Arthropoda</taxon>
        <taxon>Hexapoda</taxon>
        <taxon>Insecta</taxon>
        <taxon>Pterygota</taxon>
        <taxon>Neoptera</taxon>
        <taxon>Paraneoptera</taxon>
        <taxon>Hemiptera</taxon>
        <taxon>Sternorrhyncha</taxon>
        <taxon>Aphidomorpha</taxon>
        <taxon>Aphidoidea</taxon>
        <taxon>Aphididae</taxon>
        <taxon>Sipha</taxon>
    </lineage>
</organism>
<evidence type="ECO:0000256" key="1">
    <source>
        <dbReference type="SAM" id="Coils"/>
    </source>
</evidence>
<keyword evidence="3" id="KW-1185">Reference proteome</keyword>
<feature type="coiled-coil region" evidence="1">
    <location>
        <begin position="464"/>
        <end position="575"/>
    </location>
</feature>
<sequence length="1173" mass="135877">MWPHIRKTESVAELKMKFTGNQNVKNGIGVSAKATRTPQMSTAMRKEMVTKNRTKQNILAVNTKKMIKDPVEDLSLTSKNSSRVKDLIKKLNEGSQQSGTQKKTGPVCKNGASSETDSPKPTDRITNAKVQKVLSNSTKTTVQDVLDVRKKSVEVSNRVGGNTANSTVLNKENQLPQMVDLETMYSLLSEKHSELLRAFNCMQVQQLKESTLRKDKREIQRLSKINCDLLTDIDKLQTQLKETTEHNELLEFRLLELEDIETTTKLKSQNRETTEDMSDSGVMSLATSDDFCSDGDQHENELDVRLCDNIKQRLMEMYNSICYCVEDRSTINQVLALIRHFECRLTDVNQNDRHKQTSYPDCLQESGIFEEDIYSETVSEATQTESPIEKTIDILSTDLTEELRKLSRIREKIEERKVPLVDDRFAKELSFYKEHWRTLKRKVEAYESTEDERLKLLTASIDRESRLSSEVKNLYNTIDKLKEQNRLLEEEKCEFEEAENDTRLRCQKLENKYMTLAEKKNTLQSELVSKAEEIEALRQELSEVDAKKCEARKHAASMEALVNKYEQRNFELEESEMETKCKLQILENAWPAVVLWNIWRIVCKHYRKPRPTKTVEYKESAKMDVDYLEKLRIMTKERMEMEKRIQDLEFKDNVYQQTLQQADNILANVEEGYKRQIEELNSELAEKQKKLLDRENRMRLSADSRDREPELLDRIHGLETEVRDLVHKLQSKDVEKQSWVRRETQLRNDMEQFVNEVCQIKSENAVLRNQLDCERMKFKDLQKDINFKQSVYAELEEKYNVEAKNYQSTILKLSKQIDEYDVTNGELKEEVETLEAHVKLLRNALTKEKEIKENITVELNQELSRKQEIIDSMERHMSYNGSKNAAEELQCQNLNANNVGKLNLEQINDQNQLVAITSLQLSNLQQLKTCDACFKHFEPLLHKIMENFNDVIITLDSNGNHDVSRLPADTTNDCTNFKNSVQYTVPLKIKETVCHLTKQAAMLEAKNVEKNKIIMTLADELLHLSEHDKWNRRLEFTKGLSSTPSIRYAPDFNCTTVEKYLNGGNVECTLDEKSDDRKYLCLIGPENPIGLHVVRQIGPDGIILAWKSPQPNTIGSFELFLNGKFVQRIESPKRSTAVLCPVNLQEPLTITMNVIKDNGDTLPPITVHHPFVI</sequence>
<dbReference type="RefSeq" id="XP_025417803.1">
    <property type="nucleotide sequence ID" value="XM_025562018.1"/>
</dbReference>
<name>A0A8B8G531_9HEMI</name>
<dbReference type="Proteomes" id="UP000694846">
    <property type="component" value="Unplaced"/>
</dbReference>
<gene>
    <name evidence="4 5" type="primary">LOC112688686</name>
</gene>
<keyword evidence="1" id="KW-0175">Coiled coil</keyword>
<evidence type="ECO:0000313" key="5">
    <source>
        <dbReference type="RefSeq" id="XP_025417803.1"/>
    </source>
</evidence>
<dbReference type="OrthoDB" id="6424487at2759"/>
<feature type="coiled-coil region" evidence="1">
    <location>
        <begin position="631"/>
        <end position="697"/>
    </location>
</feature>
<feature type="region of interest" description="Disordered" evidence="2">
    <location>
        <begin position="90"/>
        <end position="123"/>
    </location>
</feature>
<dbReference type="RefSeq" id="XP_025417795.1">
    <property type="nucleotide sequence ID" value="XM_025562010.1"/>
</dbReference>
<evidence type="ECO:0000313" key="3">
    <source>
        <dbReference type="Proteomes" id="UP000694846"/>
    </source>
</evidence>
<reference evidence="4 5" key="1">
    <citation type="submission" date="2025-04" db="UniProtKB">
        <authorList>
            <consortium name="RefSeq"/>
        </authorList>
    </citation>
    <scope>IDENTIFICATION</scope>
    <source>
        <tissue evidence="4 5">Whole body</tissue>
    </source>
</reference>
<feature type="coiled-coil region" evidence="1">
    <location>
        <begin position="764"/>
        <end position="844"/>
    </location>
</feature>
<evidence type="ECO:0000256" key="2">
    <source>
        <dbReference type="SAM" id="MobiDB-lite"/>
    </source>
</evidence>